<dbReference type="Pfam" id="PF16344">
    <property type="entry name" value="FecR_C"/>
    <property type="match status" value="1"/>
</dbReference>
<proteinExistence type="predicted"/>
<dbReference type="InterPro" id="IPR032508">
    <property type="entry name" value="FecR_C"/>
</dbReference>
<comment type="caution">
    <text evidence="4">The sequence shown here is derived from an EMBL/GenBank/DDBJ whole genome shotgun (WGS) entry which is preliminary data.</text>
</comment>
<keyword evidence="1" id="KW-1133">Transmembrane helix</keyword>
<evidence type="ECO:0000259" key="3">
    <source>
        <dbReference type="Pfam" id="PF16344"/>
    </source>
</evidence>
<evidence type="ECO:0000313" key="5">
    <source>
        <dbReference type="Proteomes" id="UP000646484"/>
    </source>
</evidence>
<dbReference type="PANTHER" id="PTHR30273:SF2">
    <property type="entry name" value="PROTEIN FECR"/>
    <property type="match status" value="1"/>
</dbReference>
<organism evidence="4 5">
    <name type="scientific">Butyricimonas hominis</name>
    <dbReference type="NCBI Taxonomy" id="2763032"/>
    <lineage>
        <taxon>Bacteria</taxon>
        <taxon>Pseudomonadati</taxon>
        <taxon>Bacteroidota</taxon>
        <taxon>Bacteroidia</taxon>
        <taxon>Bacteroidales</taxon>
        <taxon>Odoribacteraceae</taxon>
        <taxon>Butyricimonas</taxon>
    </lineage>
</organism>
<feature type="domain" description="FecR protein" evidence="2">
    <location>
        <begin position="182"/>
        <end position="274"/>
    </location>
</feature>
<sequence>MKSKVQTWIRLARKIGKQVLASSEERTDEGVEEWMNQSSRNERIFKELKEPGFYLEKMAKKKEIEQRYTWDEFVKWRGQRERRQKLFIVRYVAAAVILFSLGTFVWGLNSRFEKQQVTLTSGIKPGGPRASLILNNGQEVLLDKQMCMVEADSSVVLNNKEGELSYRNIRENQRETGFNTLKVPCGGEYQLILADGTMVRVNSGSELIFPTRFNGEKREIFLKGEAYFQVAYDSKKPFYVRVHDYAVRVTGTAFNVTSYSDESRVMTTLVEGSISVIGNDSAWNYDLTPGHILSFDRETSRVTTETCDPRIYTSWVDGEFKFRDMRLEDIMKKLNRWYNFQVEFEDEALRDFRFSGAAEKYNPLEYFLKMIESITKVKFDIKGEKIVIKNNKNRED</sequence>
<evidence type="ECO:0000256" key="1">
    <source>
        <dbReference type="SAM" id="Phobius"/>
    </source>
</evidence>
<protein>
    <submittedName>
        <fullName evidence="4">DUF4974 domain-containing protein</fullName>
    </submittedName>
</protein>
<keyword evidence="5" id="KW-1185">Reference proteome</keyword>
<dbReference type="EMBL" id="JACOOH010000001">
    <property type="protein sequence ID" value="MBC5620081.1"/>
    <property type="molecule type" value="Genomic_DNA"/>
</dbReference>
<feature type="transmembrane region" description="Helical" evidence="1">
    <location>
        <begin position="87"/>
        <end position="108"/>
    </location>
</feature>
<dbReference type="Pfam" id="PF04773">
    <property type="entry name" value="FecR"/>
    <property type="match status" value="1"/>
</dbReference>
<dbReference type="InterPro" id="IPR006860">
    <property type="entry name" value="FecR"/>
</dbReference>
<dbReference type="Gene3D" id="3.55.50.30">
    <property type="match status" value="1"/>
</dbReference>
<reference evidence="4 5" key="1">
    <citation type="submission" date="2020-08" db="EMBL/GenBank/DDBJ databases">
        <title>Genome public.</title>
        <authorList>
            <person name="Liu C."/>
            <person name="Sun Q."/>
        </authorList>
    </citation>
    <scope>NUCLEOTIDE SEQUENCE [LARGE SCALE GENOMIC DNA]</scope>
    <source>
        <strain evidence="4 5">NSJ-56</strain>
    </source>
</reference>
<keyword evidence="1" id="KW-0472">Membrane</keyword>
<feature type="domain" description="Protein FecR C-terminal" evidence="3">
    <location>
        <begin position="320"/>
        <end position="388"/>
    </location>
</feature>
<dbReference type="Proteomes" id="UP000646484">
    <property type="component" value="Unassembled WGS sequence"/>
</dbReference>
<evidence type="ECO:0000313" key="4">
    <source>
        <dbReference type="EMBL" id="MBC5620081.1"/>
    </source>
</evidence>
<accession>A0ABR7CWM8</accession>
<evidence type="ECO:0000259" key="2">
    <source>
        <dbReference type="Pfam" id="PF04773"/>
    </source>
</evidence>
<name>A0ABR7CWM8_9BACT</name>
<dbReference type="RefSeq" id="WP_186974894.1">
    <property type="nucleotide sequence ID" value="NZ_JACOOH010000001.1"/>
</dbReference>
<dbReference type="Gene3D" id="2.60.120.1440">
    <property type="match status" value="1"/>
</dbReference>
<dbReference type="PANTHER" id="PTHR30273">
    <property type="entry name" value="PERIPLASMIC SIGNAL SENSOR AND SIGMA FACTOR ACTIVATOR FECR-RELATED"/>
    <property type="match status" value="1"/>
</dbReference>
<dbReference type="InterPro" id="IPR012373">
    <property type="entry name" value="Ferrdict_sens_TM"/>
</dbReference>
<keyword evidence="1" id="KW-0812">Transmembrane</keyword>
<gene>
    <name evidence="4" type="ORF">H8S64_03100</name>
</gene>